<sequence>MLPVICSSCAKRAAESSGLRCTTLWITATVFAEKQCGQRHVQSFQSCARCRDCTWLEGGRDEYRAVLDMHLNVMGRRAGPVSLEDMLVHHMQHHIFTRTAVQCVGCKLFPVLAQLDDTRRTHYTIFTQILASLVSASYGIFGEHFSRSVSKTPTN</sequence>
<accession>A0A224YKW9</accession>
<protein>
    <submittedName>
        <fullName evidence="1">Uncharacterized protein</fullName>
    </submittedName>
</protein>
<evidence type="ECO:0000313" key="1">
    <source>
        <dbReference type="EMBL" id="MAA14604.1"/>
    </source>
</evidence>
<proteinExistence type="predicted"/>
<reference evidence="1" key="1">
    <citation type="journal article" date="2017" name="Parasit. Vectors">
        <title>Sialotranscriptomics of Rhipicephalus zambeziensis reveals intricate expression profiles of secretory proteins and suggests tight temporal transcriptional regulation during blood-feeding.</title>
        <authorList>
            <person name="de Castro M.H."/>
            <person name="de Klerk D."/>
            <person name="Pienaar R."/>
            <person name="Rees D.J.G."/>
            <person name="Mans B.J."/>
        </authorList>
    </citation>
    <scope>NUCLEOTIDE SEQUENCE</scope>
    <source>
        <tissue evidence="1">Salivary glands</tissue>
    </source>
</reference>
<name>A0A224YKW9_9ACAR</name>
<organism evidence="1">
    <name type="scientific">Rhipicephalus zambeziensis</name>
    <dbReference type="NCBI Taxonomy" id="60191"/>
    <lineage>
        <taxon>Eukaryota</taxon>
        <taxon>Metazoa</taxon>
        <taxon>Ecdysozoa</taxon>
        <taxon>Arthropoda</taxon>
        <taxon>Chelicerata</taxon>
        <taxon>Arachnida</taxon>
        <taxon>Acari</taxon>
        <taxon>Parasitiformes</taxon>
        <taxon>Ixodida</taxon>
        <taxon>Ixodoidea</taxon>
        <taxon>Ixodidae</taxon>
        <taxon>Rhipicephalinae</taxon>
        <taxon>Rhipicephalus</taxon>
        <taxon>Rhipicephalus</taxon>
    </lineage>
</organism>
<dbReference type="EMBL" id="GFPF01003458">
    <property type="protein sequence ID" value="MAA14604.1"/>
    <property type="molecule type" value="Transcribed_RNA"/>
</dbReference>
<dbReference type="AlphaFoldDB" id="A0A224YKW9"/>